<dbReference type="EMBL" id="LC625835">
    <property type="protein sequence ID" value="BCU03996.1"/>
    <property type="molecule type" value="Genomic_DNA"/>
</dbReference>
<feature type="transmembrane region" description="Helical" evidence="1">
    <location>
        <begin position="132"/>
        <end position="155"/>
    </location>
</feature>
<evidence type="ECO:0000313" key="2">
    <source>
        <dbReference type="EMBL" id="BCU03996.1"/>
    </source>
</evidence>
<evidence type="ECO:0000313" key="3">
    <source>
        <dbReference type="Proteomes" id="UP001253637"/>
    </source>
</evidence>
<accession>A0A811BSC3</accession>
<keyword evidence="1" id="KW-0812">Transmembrane</keyword>
<feature type="transmembrane region" description="Helical" evidence="1">
    <location>
        <begin position="232"/>
        <end position="255"/>
    </location>
</feature>
<evidence type="ECO:0000256" key="1">
    <source>
        <dbReference type="SAM" id="Phobius"/>
    </source>
</evidence>
<dbReference type="Proteomes" id="UP001253637">
    <property type="component" value="Segment"/>
</dbReference>
<reference evidence="2" key="1">
    <citation type="submission" date="2021-04" db="EMBL/GenBank/DDBJ databases">
        <title>Draft Genome Sequence of Pandoravirus japonicus, Isolated from the Sabaishi River of Niigata, Japan.</title>
        <authorList>
            <person name="Hosokawa N."/>
            <person name="Takahashi H."/>
            <person name="Aoki K."/>
            <person name="Takemura M."/>
        </authorList>
    </citation>
    <scope>NUCLEOTIDE SEQUENCE</scope>
</reference>
<sequence>MTAIASQHTNRLPLVRSVMSQSPVIAPAEIQPPCTSVKVNDAPGVQTVFDPVVGSCGGEADGTPPADEIAVAVQPLGALPSTTAGDRDNDDNTKSRACRCNYKVSGKAEERLFGAIGHSPAVTPRCQTGRTWAILFCIIVVAGGAAAAFSYYAYYPAAATTTAARVGEGATNRTPAVIVDAPQADATDDGTQCACVCAPAGPLVPGLLVVDARGSHCACPCKLPEAKETTGVCSCNACTLAFVAASLFIILRLHFFF</sequence>
<keyword evidence="1" id="KW-0472">Membrane</keyword>
<evidence type="ECO:0008006" key="4">
    <source>
        <dbReference type="Google" id="ProtNLM"/>
    </source>
</evidence>
<protein>
    <recommendedName>
        <fullName evidence="4">Transmembrane protein</fullName>
    </recommendedName>
</protein>
<organism evidence="2 3">
    <name type="scientific">Pandoravirus japonicus</name>
    <dbReference type="NCBI Taxonomy" id="2823154"/>
    <lineage>
        <taxon>Viruses</taxon>
        <taxon>Pandoravirus</taxon>
    </lineage>
</organism>
<keyword evidence="1" id="KW-1133">Transmembrane helix</keyword>
<name>A0A811BSC3_9VIRU</name>
<proteinExistence type="predicted"/>